<comment type="similarity">
    <text evidence="2">Belongs to the GTP-binding SRP family.</text>
</comment>
<evidence type="ECO:0000256" key="7">
    <source>
        <dbReference type="ARBA" id="ARBA00023134"/>
    </source>
</evidence>
<dbReference type="EMBL" id="HBHT01021115">
    <property type="protein sequence ID" value="CAD9970526.1"/>
    <property type="molecule type" value="Transcribed_RNA"/>
</dbReference>
<dbReference type="SUPFAM" id="SSF47364">
    <property type="entry name" value="Domain of the SRP/SRP receptor G-proteins"/>
    <property type="match status" value="1"/>
</dbReference>
<feature type="compositionally biased region" description="Basic and acidic residues" evidence="10">
    <location>
        <begin position="1276"/>
        <end position="1288"/>
    </location>
</feature>
<proteinExistence type="inferred from homology"/>
<gene>
    <name evidence="13" type="ORF">APAL1065_LOCUS14149</name>
</gene>
<dbReference type="Pfam" id="PF02881">
    <property type="entry name" value="SRP54_N"/>
    <property type="match status" value="1"/>
</dbReference>
<dbReference type="Pfam" id="PF07496">
    <property type="entry name" value="zf-CW"/>
    <property type="match status" value="1"/>
</dbReference>
<reference evidence="13" key="1">
    <citation type="submission" date="2021-01" db="EMBL/GenBank/DDBJ databases">
        <authorList>
            <person name="Corre E."/>
            <person name="Pelletier E."/>
            <person name="Niang G."/>
            <person name="Scheremetjew M."/>
            <person name="Finn R."/>
            <person name="Kale V."/>
            <person name="Holt S."/>
            <person name="Cochrane G."/>
            <person name="Meng A."/>
            <person name="Brown T."/>
            <person name="Cohen L."/>
        </authorList>
    </citation>
    <scope>NUCLEOTIDE SEQUENCE</scope>
    <source>
        <strain evidence="13">CCMP125</strain>
    </source>
</reference>
<feature type="compositionally biased region" description="Low complexity" evidence="10">
    <location>
        <begin position="451"/>
        <end position="461"/>
    </location>
</feature>
<evidence type="ECO:0000256" key="11">
    <source>
        <dbReference type="SAM" id="SignalP"/>
    </source>
</evidence>
<feature type="compositionally biased region" description="Low complexity" evidence="10">
    <location>
        <begin position="636"/>
        <end position="647"/>
    </location>
</feature>
<sequence length="1318" mass="144727">MGKIGGTMPSSSVLVLIVTVLLASQLANGFVRESRTPWGSPNTHHSKTGSAKLNMVFDFVRERSKEGLDQLSKLGDAAKVGQLGKGLSEAAAYTSQTNQAFAVGLAKSRVRLLENLDTFLTGVSPEDMIEDLTDILLQADLGIATAEDIAQEVKSLRADSTKLLSKEDLKSIMRGKLVEALDTQQSGAIQFSSVEGQPTVLFVMGANGMGKTTTIGKLAHRLKTEANQTVLMAACDTFRAGAVEQLQQWADRAEVEMVGPNEKATTPSAVLYAALDKAVAEKYDTLLVDTSGRLSNNDQLTQELFKMKRVIQKRLSVETDDDGKPINNAAVPHETLLVLDAAQGRMALDSARVWNKEIGLTGLILTKLDGSARGGSVVSISRDLQLPVKLIGVGEGIEDLRDFNPEGFVDGLLGIGKAGGGKVANEGAMLAARLDDMRKERDSRAKEMKKAAPAAAAVAAPSLLENDDPAPTFDNDGRPRGNPNRSKKKKKKKKRAEQLAMEQGNADQSAVVEEKVPVDVPSNQIPAIIANAASDNFADLKSHSSGTYPAKETAETPIERIPKEHKQKASTIATVDVRRSPEEMEFDSVDKDGLSNKKKKANKVKKEQKNKDSSKKMHVAAYLGSSNSDEIRRTSTESASTVASAEASDSDDDESEEEEHLWIQCDACKKWRIVPTTMSGRLPDTWQCRDNRWDPERMNCAVPQQELEEDEYHVRKRADKKKKKEQKRNSSGTEKSSSSGKKSVAPDGVAKRPRGRPPLGKVWDLELGMYVPIDSSNKHAMPTKVKSEKKVTKKASDQSEKVQSAEPKKRKNDFVDSPELTPKPKKKRKSTPKDGKKKVLKKRKLDPIRDRKRMEKLLEIGRREAKAELEKEKSKVMSKLPVEVKNLFGKIGFAKWGRDCLPALALSPYRVPPGAARDAWMNMFRRMRKNGNPLDEICILVHWYGEEDPDNLFSLLEINKFIPYEESTQEIRNYAKAARQKQKLEKKLTRCDKQRIRAMEQLKLDLIKNPWERQPVDFKERDELLTLEDVEEYLEEESDEEEEEEELLSSPEPEPEKAPVDDGYSTLEDSDDDVEDSPNSPVKKKAAKLVSTAPAVPDLQPSDGVSRENPQSPKSLKIKIGKNKMSQIHSSKSADDETRTTEKSAKPELPLSGNVVPSVATPHISGAVDGARLSEPLLNPSSLQAISNPVAGTGDLTDPLAGDLNDIRVEDLVQTVFMNAKGRAEGSALIGTVMHVVNRLREQRDVALQQCAALSVERANLQAARESDGSDAAADNQDRKRPAQKKESGSAAAAPAVDEGGNSHGSNNEEVLKKHKKE</sequence>
<dbReference type="SMART" id="SM00382">
    <property type="entry name" value="AAA"/>
    <property type="match status" value="1"/>
</dbReference>
<dbReference type="InterPro" id="IPR027417">
    <property type="entry name" value="P-loop_NTPase"/>
</dbReference>
<evidence type="ECO:0000313" key="13">
    <source>
        <dbReference type="EMBL" id="CAD9970526.1"/>
    </source>
</evidence>
<feature type="compositionally biased region" description="Acidic residues" evidence="10">
    <location>
        <begin position="1033"/>
        <end position="1047"/>
    </location>
</feature>
<accession>A0A7S2YDY5</accession>
<dbReference type="GO" id="GO:0016020">
    <property type="term" value="C:membrane"/>
    <property type="evidence" value="ECO:0007669"/>
    <property type="project" value="UniProtKB-SubCell"/>
</dbReference>
<feature type="region of interest" description="Disordered" evidence="10">
    <location>
        <begin position="1033"/>
        <end position="1156"/>
    </location>
</feature>
<evidence type="ECO:0000256" key="3">
    <source>
        <dbReference type="ARBA" id="ARBA00022723"/>
    </source>
</evidence>
<dbReference type="PANTHER" id="PTHR43134">
    <property type="entry name" value="SIGNAL RECOGNITION PARTICLE RECEPTOR SUBUNIT ALPHA"/>
    <property type="match status" value="1"/>
</dbReference>
<protein>
    <recommendedName>
        <fullName evidence="12">CW-type domain-containing protein</fullName>
    </recommendedName>
</protein>
<feature type="compositionally biased region" description="Basic and acidic residues" evidence="10">
    <location>
        <begin position="436"/>
        <end position="450"/>
    </location>
</feature>
<keyword evidence="6" id="KW-0862">Zinc</keyword>
<dbReference type="InterPro" id="IPR013822">
    <property type="entry name" value="Signal_recog_particl_SRP54_hlx"/>
</dbReference>
<dbReference type="InterPro" id="IPR004390">
    <property type="entry name" value="SR_rcpt_FtsY"/>
</dbReference>
<feature type="compositionally biased region" description="Basic residues" evidence="10">
    <location>
        <begin position="823"/>
        <end position="844"/>
    </location>
</feature>
<dbReference type="Gene3D" id="1.20.120.140">
    <property type="entry name" value="Signal recognition particle SRP54, nucleotide-binding domain"/>
    <property type="match status" value="1"/>
</dbReference>
<feature type="region of interest" description="Disordered" evidence="10">
    <location>
        <begin position="704"/>
        <end position="846"/>
    </location>
</feature>
<keyword evidence="8" id="KW-0472">Membrane</keyword>
<comment type="subcellular location">
    <subcellularLocation>
        <location evidence="1">Membrane</location>
        <topology evidence="1">Peripheral membrane protein</topology>
    </subcellularLocation>
</comment>
<evidence type="ECO:0000259" key="12">
    <source>
        <dbReference type="PROSITE" id="PS51050"/>
    </source>
</evidence>
<dbReference type="Pfam" id="PF00448">
    <property type="entry name" value="SRP54"/>
    <property type="match status" value="1"/>
</dbReference>
<feature type="compositionally biased region" description="Basic and acidic residues" evidence="10">
    <location>
        <begin position="1132"/>
        <end position="1146"/>
    </location>
</feature>
<keyword evidence="3" id="KW-0479">Metal-binding</keyword>
<feature type="region of interest" description="Disordered" evidence="10">
    <location>
        <begin position="1263"/>
        <end position="1318"/>
    </location>
</feature>
<name>A0A7S2YDY5_9STRA</name>
<dbReference type="PANTHER" id="PTHR43134:SF7">
    <property type="entry name" value="CELL DIVISION PROTEIN FTSY HOMOLOG, CHLOROPLASTIC"/>
    <property type="match status" value="1"/>
</dbReference>
<evidence type="ECO:0000256" key="10">
    <source>
        <dbReference type="SAM" id="MobiDB-lite"/>
    </source>
</evidence>
<keyword evidence="9" id="KW-0675">Receptor</keyword>
<dbReference type="SUPFAM" id="SSF52540">
    <property type="entry name" value="P-loop containing nucleoside triphosphate hydrolases"/>
    <property type="match status" value="1"/>
</dbReference>
<dbReference type="InterPro" id="IPR036225">
    <property type="entry name" value="SRP/SRP_N"/>
</dbReference>
<dbReference type="InterPro" id="IPR011124">
    <property type="entry name" value="Znf_CW"/>
</dbReference>
<dbReference type="Gene3D" id="3.40.50.300">
    <property type="entry name" value="P-loop containing nucleotide triphosphate hydrolases"/>
    <property type="match status" value="1"/>
</dbReference>
<dbReference type="Gene3D" id="3.30.40.100">
    <property type="match status" value="1"/>
</dbReference>
<evidence type="ECO:0000256" key="2">
    <source>
        <dbReference type="ARBA" id="ARBA00008531"/>
    </source>
</evidence>
<feature type="region of interest" description="Disordered" evidence="10">
    <location>
        <begin position="563"/>
        <end position="658"/>
    </location>
</feature>
<dbReference type="GO" id="GO:0006614">
    <property type="term" value="P:SRP-dependent cotranslational protein targeting to membrane"/>
    <property type="evidence" value="ECO:0007669"/>
    <property type="project" value="InterPro"/>
</dbReference>
<feature type="compositionally biased region" description="Basic residues" evidence="10">
    <location>
        <begin position="485"/>
        <end position="495"/>
    </location>
</feature>
<dbReference type="PROSITE" id="PS00300">
    <property type="entry name" value="SRP54"/>
    <property type="match status" value="1"/>
</dbReference>
<dbReference type="NCBIfam" id="TIGR00064">
    <property type="entry name" value="ftsY"/>
    <property type="match status" value="1"/>
</dbReference>
<dbReference type="GO" id="GO:0005525">
    <property type="term" value="F:GTP binding"/>
    <property type="evidence" value="ECO:0007669"/>
    <property type="project" value="UniProtKB-KW"/>
</dbReference>
<feature type="compositionally biased region" description="Basic and acidic residues" evidence="10">
    <location>
        <begin position="576"/>
        <end position="595"/>
    </location>
</feature>
<evidence type="ECO:0000256" key="1">
    <source>
        <dbReference type="ARBA" id="ARBA00004170"/>
    </source>
</evidence>
<evidence type="ECO:0000256" key="5">
    <source>
        <dbReference type="ARBA" id="ARBA00022771"/>
    </source>
</evidence>
<feature type="compositionally biased region" description="Acidic residues" evidence="10">
    <location>
        <begin position="648"/>
        <end position="658"/>
    </location>
</feature>
<dbReference type="InterPro" id="IPR003593">
    <property type="entry name" value="AAA+_ATPase"/>
</dbReference>
<keyword evidence="7" id="KW-0342">GTP-binding</keyword>
<evidence type="ECO:0000256" key="8">
    <source>
        <dbReference type="ARBA" id="ARBA00023136"/>
    </source>
</evidence>
<feature type="compositionally biased region" description="Low complexity" evidence="10">
    <location>
        <begin position="730"/>
        <end position="743"/>
    </location>
</feature>
<keyword evidence="4" id="KW-0547">Nucleotide-binding</keyword>
<dbReference type="GO" id="GO:0008270">
    <property type="term" value="F:zinc ion binding"/>
    <property type="evidence" value="ECO:0007669"/>
    <property type="project" value="UniProtKB-KW"/>
</dbReference>
<keyword evidence="5" id="KW-0863">Zinc-finger</keyword>
<feature type="compositionally biased region" description="Basic and acidic residues" evidence="10">
    <location>
        <begin position="785"/>
        <end position="800"/>
    </location>
</feature>
<feature type="compositionally biased region" description="Basic residues" evidence="10">
    <location>
        <begin position="714"/>
        <end position="726"/>
    </location>
</feature>
<dbReference type="PROSITE" id="PS51050">
    <property type="entry name" value="ZF_CW"/>
    <property type="match status" value="1"/>
</dbReference>
<feature type="compositionally biased region" description="Basic and acidic residues" evidence="10">
    <location>
        <begin position="604"/>
        <end position="615"/>
    </location>
</feature>
<dbReference type="SMART" id="SM00963">
    <property type="entry name" value="SRP54_N"/>
    <property type="match status" value="1"/>
</dbReference>
<feature type="signal peptide" evidence="11">
    <location>
        <begin position="1"/>
        <end position="29"/>
    </location>
</feature>
<evidence type="ECO:0000256" key="9">
    <source>
        <dbReference type="ARBA" id="ARBA00023170"/>
    </source>
</evidence>
<dbReference type="InterPro" id="IPR000897">
    <property type="entry name" value="SRP54_GTPase_dom"/>
</dbReference>
<dbReference type="GO" id="GO:0003924">
    <property type="term" value="F:GTPase activity"/>
    <property type="evidence" value="ECO:0007669"/>
    <property type="project" value="TreeGrafter"/>
</dbReference>
<dbReference type="SMART" id="SM00962">
    <property type="entry name" value="SRP54"/>
    <property type="match status" value="1"/>
</dbReference>
<dbReference type="CDD" id="cd17874">
    <property type="entry name" value="FtsY"/>
    <property type="match status" value="1"/>
</dbReference>
<feature type="chain" id="PRO_5031143603" description="CW-type domain-containing protein" evidence="11">
    <location>
        <begin position="30"/>
        <end position="1318"/>
    </location>
</feature>
<dbReference type="GO" id="GO:0005047">
    <property type="term" value="F:signal recognition particle binding"/>
    <property type="evidence" value="ECO:0007669"/>
    <property type="project" value="TreeGrafter"/>
</dbReference>
<dbReference type="GO" id="GO:0005737">
    <property type="term" value="C:cytoplasm"/>
    <property type="evidence" value="ECO:0007669"/>
    <property type="project" value="UniProtKB-ARBA"/>
</dbReference>
<evidence type="ECO:0000256" key="6">
    <source>
        <dbReference type="ARBA" id="ARBA00022833"/>
    </source>
</evidence>
<feature type="domain" description="CW-type" evidence="12">
    <location>
        <begin position="656"/>
        <end position="708"/>
    </location>
</feature>
<evidence type="ECO:0000256" key="4">
    <source>
        <dbReference type="ARBA" id="ARBA00022741"/>
    </source>
</evidence>
<keyword evidence="11" id="KW-0732">Signal</keyword>
<dbReference type="InterPro" id="IPR042101">
    <property type="entry name" value="SRP54_N_sf"/>
</dbReference>
<feature type="region of interest" description="Disordered" evidence="10">
    <location>
        <begin position="436"/>
        <end position="511"/>
    </location>
</feature>
<organism evidence="13">
    <name type="scientific">Entomoneis paludosa</name>
    <dbReference type="NCBI Taxonomy" id="265537"/>
    <lineage>
        <taxon>Eukaryota</taxon>
        <taxon>Sar</taxon>
        <taxon>Stramenopiles</taxon>
        <taxon>Ochrophyta</taxon>
        <taxon>Bacillariophyta</taxon>
        <taxon>Bacillariophyceae</taxon>
        <taxon>Bacillariophycidae</taxon>
        <taxon>Entomoneidaceae</taxon>
        <taxon>Entomoneis</taxon>
    </lineage>
</organism>